<dbReference type="Proteomes" id="UP000076532">
    <property type="component" value="Unassembled WGS sequence"/>
</dbReference>
<dbReference type="AlphaFoldDB" id="A0A166C3E9"/>
<organism evidence="1 2">
    <name type="scientific">Athelia psychrophila</name>
    <dbReference type="NCBI Taxonomy" id="1759441"/>
    <lineage>
        <taxon>Eukaryota</taxon>
        <taxon>Fungi</taxon>
        <taxon>Dikarya</taxon>
        <taxon>Basidiomycota</taxon>
        <taxon>Agaricomycotina</taxon>
        <taxon>Agaricomycetes</taxon>
        <taxon>Agaricomycetidae</taxon>
        <taxon>Atheliales</taxon>
        <taxon>Atheliaceae</taxon>
        <taxon>Athelia</taxon>
    </lineage>
</organism>
<reference evidence="1 2" key="1">
    <citation type="journal article" date="2016" name="Mol. Biol. Evol.">
        <title>Comparative Genomics of Early-Diverging Mushroom-Forming Fungi Provides Insights into the Origins of Lignocellulose Decay Capabilities.</title>
        <authorList>
            <person name="Nagy L.G."/>
            <person name="Riley R."/>
            <person name="Tritt A."/>
            <person name="Adam C."/>
            <person name="Daum C."/>
            <person name="Floudas D."/>
            <person name="Sun H."/>
            <person name="Yadav J.S."/>
            <person name="Pangilinan J."/>
            <person name="Larsson K.H."/>
            <person name="Matsuura K."/>
            <person name="Barry K."/>
            <person name="Labutti K."/>
            <person name="Kuo R."/>
            <person name="Ohm R.A."/>
            <person name="Bhattacharya S.S."/>
            <person name="Shirouzu T."/>
            <person name="Yoshinaga Y."/>
            <person name="Martin F.M."/>
            <person name="Grigoriev I.V."/>
            <person name="Hibbett D.S."/>
        </authorList>
    </citation>
    <scope>NUCLEOTIDE SEQUENCE [LARGE SCALE GENOMIC DNA]</scope>
    <source>
        <strain evidence="1 2">CBS 109695</strain>
    </source>
</reference>
<name>A0A166C3E9_9AGAM</name>
<accession>A0A166C3E9</accession>
<feature type="non-terminal residue" evidence="1">
    <location>
        <position position="161"/>
    </location>
</feature>
<dbReference type="EMBL" id="KV417635">
    <property type="protein sequence ID" value="KZP13251.1"/>
    <property type="molecule type" value="Genomic_DNA"/>
</dbReference>
<sequence length="161" mass="18921">DEDCLPAWIEEALAYLQPMCDSMQWTSLLMKWVELERQLGFLNGRARANQLSPTNRPAQIGVWLHNSCPWEDMPVIGPNVVEDYSTSWWLWWRSLQPTWRAQNLSQDLRNTGEFTWKETRKGSPSGFFLVILSLGWWHHGLRDDRGGEWQCGDAMREVEWV</sequence>
<feature type="non-terminal residue" evidence="1">
    <location>
        <position position="1"/>
    </location>
</feature>
<keyword evidence="2" id="KW-1185">Reference proteome</keyword>
<proteinExistence type="predicted"/>
<evidence type="ECO:0000313" key="2">
    <source>
        <dbReference type="Proteomes" id="UP000076532"/>
    </source>
</evidence>
<dbReference type="OrthoDB" id="2735059at2759"/>
<evidence type="ECO:0000313" key="1">
    <source>
        <dbReference type="EMBL" id="KZP13251.1"/>
    </source>
</evidence>
<gene>
    <name evidence="1" type="ORF">FIBSPDRAFT_666950</name>
</gene>
<protein>
    <submittedName>
        <fullName evidence="1">Uncharacterized protein</fullName>
    </submittedName>
</protein>